<reference evidence="4" key="1">
    <citation type="submission" date="2018-05" db="EMBL/GenBank/DDBJ databases">
        <authorList>
            <person name="Lanie J.A."/>
            <person name="Ng W.-L."/>
            <person name="Kazmierczak K.M."/>
            <person name="Andrzejewski T.M."/>
            <person name="Davidsen T.M."/>
            <person name="Wayne K.J."/>
            <person name="Tettelin H."/>
            <person name="Glass J.I."/>
            <person name="Rusch D."/>
            <person name="Podicherti R."/>
            <person name="Tsui H.-C.T."/>
            <person name="Winkler M.E."/>
        </authorList>
    </citation>
    <scope>NUCLEOTIDE SEQUENCE</scope>
</reference>
<dbReference type="InterPro" id="IPR036291">
    <property type="entry name" value="NAD(P)-bd_dom_sf"/>
</dbReference>
<dbReference type="GO" id="GO:0016491">
    <property type="term" value="F:oxidoreductase activity"/>
    <property type="evidence" value="ECO:0007669"/>
    <property type="project" value="UniProtKB-KW"/>
</dbReference>
<organism evidence="4">
    <name type="scientific">marine metagenome</name>
    <dbReference type="NCBI Taxonomy" id="408172"/>
    <lineage>
        <taxon>unclassified sequences</taxon>
        <taxon>metagenomes</taxon>
        <taxon>ecological metagenomes</taxon>
    </lineage>
</organism>
<proteinExistence type="predicted"/>
<dbReference type="InterPro" id="IPR006140">
    <property type="entry name" value="D-isomer_DH_NAD-bd"/>
</dbReference>
<dbReference type="PANTHER" id="PTHR43333">
    <property type="entry name" value="2-HACID_DH_C DOMAIN-CONTAINING PROTEIN"/>
    <property type="match status" value="1"/>
</dbReference>
<protein>
    <recommendedName>
        <fullName evidence="3">D-isomer specific 2-hydroxyacid dehydrogenase NAD-binding domain-containing protein</fullName>
    </recommendedName>
</protein>
<evidence type="ECO:0000313" key="4">
    <source>
        <dbReference type="EMBL" id="SVD48894.1"/>
    </source>
</evidence>
<gene>
    <name evidence="4" type="ORF">METZ01_LOCUS401748</name>
</gene>
<dbReference type="PANTHER" id="PTHR43333:SF1">
    <property type="entry name" value="D-ISOMER SPECIFIC 2-HYDROXYACID DEHYDROGENASE NAD-BINDING DOMAIN-CONTAINING PROTEIN"/>
    <property type="match status" value="1"/>
</dbReference>
<evidence type="ECO:0000256" key="2">
    <source>
        <dbReference type="ARBA" id="ARBA00023027"/>
    </source>
</evidence>
<feature type="domain" description="D-isomer specific 2-hydroxyacid dehydrogenase NAD-binding" evidence="3">
    <location>
        <begin position="127"/>
        <end position="257"/>
    </location>
</feature>
<feature type="non-terminal residue" evidence="4">
    <location>
        <position position="257"/>
    </location>
</feature>
<evidence type="ECO:0000256" key="1">
    <source>
        <dbReference type="ARBA" id="ARBA00023002"/>
    </source>
</evidence>
<accession>A0A382VR27</accession>
<dbReference type="EMBL" id="UINC01153918">
    <property type="protein sequence ID" value="SVD48894.1"/>
    <property type="molecule type" value="Genomic_DNA"/>
</dbReference>
<dbReference type="AlphaFoldDB" id="A0A382VR27"/>
<dbReference type="SUPFAM" id="SSF51735">
    <property type="entry name" value="NAD(P)-binding Rossmann-fold domains"/>
    <property type="match status" value="1"/>
</dbReference>
<keyword evidence="2" id="KW-0520">NAD</keyword>
<evidence type="ECO:0000259" key="3">
    <source>
        <dbReference type="Pfam" id="PF02826"/>
    </source>
</evidence>
<sequence length="257" mass="27979">MYRVHIKNNHHRPDTFPNTAEGEEVFTITRERFDAAATAHTDVASQLDVSIDWDADNFDHHMAIADALVTWNLPTENLTEVAPNLKWIHIIGAGVEHLTPMDWLPPGVILTNNKGVHADKGGEFGIMSILMLHNHMPKIITNQAGAKYDSLYSTPIKGKTLVLIGTGSIGRAVARHAQSMGIHVIGVSRHGKKLPELDEAVAVDDLDRVLPLGDFVFVVTPLTAETTNLLDVKRLGLMKPGAGLVNIGRAGVVDYDA</sequence>
<dbReference type="SUPFAM" id="SSF52283">
    <property type="entry name" value="Formate/glycerate dehydrogenase catalytic domain-like"/>
    <property type="match status" value="1"/>
</dbReference>
<keyword evidence="1" id="KW-0560">Oxidoreductase</keyword>
<dbReference type="GO" id="GO:0051287">
    <property type="term" value="F:NAD binding"/>
    <property type="evidence" value="ECO:0007669"/>
    <property type="project" value="InterPro"/>
</dbReference>
<dbReference type="Pfam" id="PF02826">
    <property type="entry name" value="2-Hacid_dh_C"/>
    <property type="match status" value="1"/>
</dbReference>
<name>A0A382VR27_9ZZZZ</name>
<dbReference type="Gene3D" id="3.40.50.720">
    <property type="entry name" value="NAD(P)-binding Rossmann-like Domain"/>
    <property type="match status" value="2"/>
</dbReference>